<evidence type="ECO:0000256" key="1">
    <source>
        <dbReference type="SAM" id="Phobius"/>
    </source>
</evidence>
<organism evidence="2 3">
    <name type="scientific">Polystyrenella longa</name>
    <dbReference type="NCBI Taxonomy" id="2528007"/>
    <lineage>
        <taxon>Bacteria</taxon>
        <taxon>Pseudomonadati</taxon>
        <taxon>Planctomycetota</taxon>
        <taxon>Planctomycetia</taxon>
        <taxon>Planctomycetales</taxon>
        <taxon>Planctomycetaceae</taxon>
        <taxon>Polystyrenella</taxon>
    </lineage>
</organism>
<feature type="transmembrane region" description="Helical" evidence="1">
    <location>
        <begin position="20"/>
        <end position="44"/>
    </location>
</feature>
<reference evidence="2 3" key="1">
    <citation type="submission" date="2019-02" db="EMBL/GenBank/DDBJ databases">
        <title>Deep-cultivation of Planctomycetes and their phenomic and genomic characterization uncovers novel biology.</title>
        <authorList>
            <person name="Wiegand S."/>
            <person name="Jogler M."/>
            <person name="Boedeker C."/>
            <person name="Pinto D."/>
            <person name="Vollmers J."/>
            <person name="Rivas-Marin E."/>
            <person name="Kohn T."/>
            <person name="Peeters S.H."/>
            <person name="Heuer A."/>
            <person name="Rast P."/>
            <person name="Oberbeckmann S."/>
            <person name="Bunk B."/>
            <person name="Jeske O."/>
            <person name="Meyerdierks A."/>
            <person name="Storesund J.E."/>
            <person name="Kallscheuer N."/>
            <person name="Luecker S."/>
            <person name="Lage O.M."/>
            <person name="Pohl T."/>
            <person name="Merkel B.J."/>
            <person name="Hornburger P."/>
            <person name="Mueller R.-W."/>
            <person name="Bruemmer F."/>
            <person name="Labrenz M."/>
            <person name="Spormann A.M."/>
            <person name="Op den Camp H."/>
            <person name="Overmann J."/>
            <person name="Amann R."/>
            <person name="Jetten M.S.M."/>
            <person name="Mascher T."/>
            <person name="Medema M.H."/>
            <person name="Devos D.P."/>
            <person name="Kaster A.-K."/>
            <person name="Ovreas L."/>
            <person name="Rohde M."/>
            <person name="Galperin M.Y."/>
            <person name="Jogler C."/>
        </authorList>
    </citation>
    <scope>NUCLEOTIDE SEQUENCE [LARGE SCALE GENOMIC DNA]</scope>
    <source>
        <strain evidence="2 3">Pla110</strain>
    </source>
</reference>
<keyword evidence="1" id="KW-1133">Transmembrane helix</keyword>
<dbReference type="AlphaFoldDB" id="A0A518CR45"/>
<dbReference type="Proteomes" id="UP000317178">
    <property type="component" value="Chromosome"/>
</dbReference>
<keyword evidence="1" id="KW-0472">Membrane</keyword>
<keyword evidence="3" id="KW-1185">Reference proteome</keyword>
<dbReference type="OrthoDB" id="251209at2"/>
<name>A0A518CR45_9PLAN</name>
<accession>A0A518CR45</accession>
<keyword evidence="1" id="KW-0812">Transmembrane</keyword>
<evidence type="ECO:0000313" key="2">
    <source>
        <dbReference type="EMBL" id="QDU81706.1"/>
    </source>
</evidence>
<protein>
    <submittedName>
        <fullName evidence="2">Uncharacterized protein</fullName>
    </submittedName>
</protein>
<proteinExistence type="predicted"/>
<dbReference type="RefSeq" id="WP_144997274.1">
    <property type="nucleotide sequence ID" value="NZ_CP036281.1"/>
</dbReference>
<evidence type="ECO:0000313" key="3">
    <source>
        <dbReference type="Proteomes" id="UP000317178"/>
    </source>
</evidence>
<dbReference type="KEGG" id="plon:Pla110_34510"/>
<gene>
    <name evidence="2" type="ORF">Pla110_34510</name>
</gene>
<dbReference type="EMBL" id="CP036281">
    <property type="protein sequence ID" value="QDU81706.1"/>
    <property type="molecule type" value="Genomic_DNA"/>
</dbReference>
<sequence>MFQYFHNRLFSPQSRFRSLLIVTSLSSCVFLSGCNYFILLGYLIGGPPSIAPDFDEQTGNSMTDKDVTVAVMISAAKEIQYDMDRVDHELSKYFSGRLHEHRIQTVNPQLVHDWMDKNPEWDRPTELGTYYQCTYVIYVDLHEFSLLEKHSHQLYRGRAEGMVSVYKMDEDFEDGEKIYSKELISVFPLMAARSTDEVSYQTFKAEYLSRLSEELGRLFYEYYNGDDIPHAM</sequence>